<reference evidence="2" key="1">
    <citation type="submission" date="2016-11" db="UniProtKB">
        <authorList>
            <consortium name="WormBaseParasite"/>
        </authorList>
    </citation>
    <scope>IDENTIFICATION</scope>
</reference>
<dbReference type="WBParaSite" id="maker-unitig_20984-snap-gene-0.1-mRNA-1">
    <property type="protein sequence ID" value="maker-unitig_20984-snap-gene-0.1-mRNA-1"/>
    <property type="gene ID" value="maker-unitig_20984-snap-gene-0.1"/>
</dbReference>
<accession>A0A1I8F566</accession>
<proteinExistence type="predicted"/>
<dbReference type="AlphaFoldDB" id="A0A1I8F566"/>
<organism evidence="1 2">
    <name type="scientific">Macrostomum lignano</name>
    <dbReference type="NCBI Taxonomy" id="282301"/>
    <lineage>
        <taxon>Eukaryota</taxon>
        <taxon>Metazoa</taxon>
        <taxon>Spiralia</taxon>
        <taxon>Lophotrochozoa</taxon>
        <taxon>Platyhelminthes</taxon>
        <taxon>Rhabditophora</taxon>
        <taxon>Macrostomorpha</taxon>
        <taxon>Macrostomida</taxon>
        <taxon>Macrostomidae</taxon>
        <taxon>Macrostomum</taxon>
    </lineage>
</organism>
<name>A0A1I8F566_9PLAT</name>
<evidence type="ECO:0000313" key="1">
    <source>
        <dbReference type="Proteomes" id="UP000095280"/>
    </source>
</evidence>
<protein>
    <submittedName>
        <fullName evidence="2">Pecanex_C domain-containing protein</fullName>
    </submittedName>
</protein>
<keyword evidence="1" id="KW-1185">Reference proteome</keyword>
<evidence type="ECO:0000313" key="2">
    <source>
        <dbReference type="WBParaSite" id="maker-unitig_20984-snap-gene-0.1-mRNA-1"/>
    </source>
</evidence>
<dbReference type="Proteomes" id="UP000095280">
    <property type="component" value="Unplaced"/>
</dbReference>
<sequence>VLQQAAGASRTTCCRHIFSGVSEEQGAGRGFCSGGGLSVANNVVAESVSELLRVCSICRRAPEFFPTGQRAGRHIPLAREPMDCAWAALACLKTDEVAQRPNLSFLEAVREDNMNFYICARASTPRSWRRRLNPRLVALRHTACSGARASSRQSAAVWKLNPARPGAKPWPPLSGHVRHALLKSSEQKAADFRAHQSAVQNGGASISGGATHACAPGLRLHQRPRDAGSMVEVNHVGRACTSSRSTGPVSGGLQALWRHLKRSNMPDRALGYNQQQREFRRSKRMMKRRRTIDSSMAELGCEVSIEDLCCDADDEGGATQTGLRSAAGSSGASPIDFAGQRRRLTICYKEEQAAPMPLAFAMDASWAVHDTPTIHEEDSGVRIGHVA</sequence>